<dbReference type="Proteomes" id="UP001239111">
    <property type="component" value="Chromosome 1"/>
</dbReference>
<organism evidence="1 2">
    <name type="scientific">Eretmocerus hayati</name>
    <dbReference type="NCBI Taxonomy" id="131215"/>
    <lineage>
        <taxon>Eukaryota</taxon>
        <taxon>Metazoa</taxon>
        <taxon>Ecdysozoa</taxon>
        <taxon>Arthropoda</taxon>
        <taxon>Hexapoda</taxon>
        <taxon>Insecta</taxon>
        <taxon>Pterygota</taxon>
        <taxon>Neoptera</taxon>
        <taxon>Endopterygota</taxon>
        <taxon>Hymenoptera</taxon>
        <taxon>Apocrita</taxon>
        <taxon>Proctotrupomorpha</taxon>
        <taxon>Chalcidoidea</taxon>
        <taxon>Aphelinidae</taxon>
        <taxon>Aphelininae</taxon>
        <taxon>Eretmocerus</taxon>
    </lineage>
</organism>
<evidence type="ECO:0000313" key="1">
    <source>
        <dbReference type="EMBL" id="KAJ8686333.1"/>
    </source>
</evidence>
<sequence>MKREADTASSGPPSPNKRYRSNEEELRLLISSRVAGSVIGRGGQNIAKLRSQYNASITVPDCYGPERVLTIGAEMDTIIKILGEMVPKMEEPGKNDDNEIDLRMLVHQSQAGCIIGKGGCKIKELRELEFLDGMRPMGDRMSRANFEQVLPYLSLALLLSLRTHILGLDLNGPVCNEGAFGGDQAVPSIAYSRALNIGECPLIT</sequence>
<gene>
    <name evidence="1" type="ORF">QAD02_022127</name>
</gene>
<keyword evidence="2" id="KW-1185">Reference proteome</keyword>
<reference evidence="1" key="1">
    <citation type="submission" date="2023-04" db="EMBL/GenBank/DDBJ databases">
        <title>A chromosome-level genome assembly of the parasitoid wasp Eretmocerus hayati.</title>
        <authorList>
            <person name="Zhong Y."/>
            <person name="Liu S."/>
            <person name="Liu Y."/>
        </authorList>
    </citation>
    <scope>NUCLEOTIDE SEQUENCE</scope>
    <source>
        <strain evidence="1">ZJU_SS_LIU_2023</strain>
    </source>
</reference>
<comment type="caution">
    <text evidence="1">The sequence shown here is derived from an EMBL/GenBank/DDBJ whole genome shotgun (WGS) entry which is preliminary data.</text>
</comment>
<dbReference type="EMBL" id="CM056741">
    <property type="protein sequence ID" value="KAJ8686333.1"/>
    <property type="molecule type" value="Genomic_DNA"/>
</dbReference>
<protein>
    <submittedName>
        <fullName evidence="1">Uncharacterized protein</fullName>
    </submittedName>
</protein>
<proteinExistence type="predicted"/>
<accession>A0ACC2PS71</accession>
<name>A0ACC2PS71_9HYME</name>
<evidence type="ECO:0000313" key="2">
    <source>
        <dbReference type="Proteomes" id="UP001239111"/>
    </source>
</evidence>